<dbReference type="Proteomes" id="UP000031036">
    <property type="component" value="Unassembled WGS sequence"/>
</dbReference>
<evidence type="ECO:0000256" key="1">
    <source>
        <dbReference type="SAM" id="MobiDB-lite"/>
    </source>
</evidence>
<comment type="caution">
    <text evidence="2">The sequence shown here is derived from an EMBL/GenBank/DDBJ whole genome shotgun (WGS) entry which is preliminary data.</text>
</comment>
<reference evidence="2 3" key="1">
    <citation type="submission" date="2014-11" db="EMBL/GenBank/DDBJ databases">
        <title>Genetic blueprint of the zoonotic pathogen Toxocara canis.</title>
        <authorList>
            <person name="Zhu X.-Q."/>
            <person name="Korhonen P.K."/>
            <person name="Cai H."/>
            <person name="Young N.D."/>
            <person name="Nejsum P."/>
            <person name="von Samson-Himmelstjerna G."/>
            <person name="Boag P.R."/>
            <person name="Tan P."/>
            <person name="Li Q."/>
            <person name="Min J."/>
            <person name="Yang Y."/>
            <person name="Wang X."/>
            <person name="Fang X."/>
            <person name="Hall R.S."/>
            <person name="Hofmann A."/>
            <person name="Sternberg P.W."/>
            <person name="Jex A.R."/>
            <person name="Gasser R.B."/>
        </authorList>
    </citation>
    <scope>NUCLEOTIDE SEQUENCE [LARGE SCALE GENOMIC DNA]</scope>
    <source>
        <strain evidence="2">PN_DK_2014</strain>
    </source>
</reference>
<gene>
    <name evidence="2" type="ORF">Tcan_13219</name>
</gene>
<organism evidence="2 3">
    <name type="scientific">Toxocara canis</name>
    <name type="common">Canine roundworm</name>
    <dbReference type="NCBI Taxonomy" id="6265"/>
    <lineage>
        <taxon>Eukaryota</taxon>
        <taxon>Metazoa</taxon>
        <taxon>Ecdysozoa</taxon>
        <taxon>Nematoda</taxon>
        <taxon>Chromadorea</taxon>
        <taxon>Rhabditida</taxon>
        <taxon>Spirurina</taxon>
        <taxon>Ascaridomorpha</taxon>
        <taxon>Ascaridoidea</taxon>
        <taxon>Toxocaridae</taxon>
        <taxon>Toxocara</taxon>
    </lineage>
</organism>
<feature type="compositionally biased region" description="Polar residues" evidence="1">
    <location>
        <begin position="39"/>
        <end position="48"/>
    </location>
</feature>
<evidence type="ECO:0000313" key="3">
    <source>
        <dbReference type="Proteomes" id="UP000031036"/>
    </source>
</evidence>
<accession>A0A0B2W2Q7</accession>
<dbReference type="AlphaFoldDB" id="A0A0B2W2Q7"/>
<keyword evidence="3" id="KW-1185">Reference proteome</keyword>
<name>A0A0B2W2Q7_TOXCA</name>
<feature type="compositionally biased region" description="Low complexity" evidence="1">
    <location>
        <begin position="1"/>
        <end position="30"/>
    </location>
</feature>
<feature type="compositionally biased region" description="Low complexity" evidence="1">
    <location>
        <begin position="73"/>
        <end position="86"/>
    </location>
</feature>
<feature type="region of interest" description="Disordered" evidence="1">
    <location>
        <begin position="1"/>
        <end position="142"/>
    </location>
</feature>
<protein>
    <submittedName>
        <fullName evidence="2">Uncharacterized protein</fullName>
    </submittedName>
</protein>
<proteinExistence type="predicted"/>
<feature type="compositionally biased region" description="Basic and acidic residues" evidence="1">
    <location>
        <begin position="123"/>
        <end position="140"/>
    </location>
</feature>
<feature type="compositionally biased region" description="Polar residues" evidence="1">
    <location>
        <begin position="96"/>
        <end position="121"/>
    </location>
</feature>
<dbReference type="EMBL" id="JPKZ01000317">
    <property type="protein sequence ID" value="KHN87954.1"/>
    <property type="molecule type" value="Genomic_DNA"/>
</dbReference>
<sequence>MTVSASSSVPSSGEGDVSASGQGVSVGSTSADRIPPQQRRMSSANSMPVHSEGLLTQHHNSNSAHNVDRKQSTSDSGVGSVESDGTNADSAHPLSAHSSQGETQQSRPTSNMADSDRTSAPSDRWKEGGGRGGVMEKDASEFSSVEARLEFLCM</sequence>
<evidence type="ECO:0000313" key="2">
    <source>
        <dbReference type="EMBL" id="KHN87954.1"/>
    </source>
</evidence>